<feature type="transmembrane region" description="Helical" evidence="8">
    <location>
        <begin position="153"/>
        <end position="178"/>
    </location>
</feature>
<name>D1C3F3_SPHTD</name>
<evidence type="ECO:0000313" key="11">
    <source>
        <dbReference type="Proteomes" id="UP000002027"/>
    </source>
</evidence>
<accession>D1C3F3</accession>
<dbReference type="eggNOG" id="COG0651">
    <property type="taxonomic scope" value="Bacteria"/>
</dbReference>
<dbReference type="AlphaFoldDB" id="D1C3F3"/>
<keyword evidence="5 8" id="KW-1133">Transmembrane helix</keyword>
<keyword evidence="6 8" id="KW-0472">Membrane</keyword>
<dbReference type="GO" id="GO:0042773">
    <property type="term" value="P:ATP synthesis coupled electron transport"/>
    <property type="evidence" value="ECO:0007669"/>
    <property type="project" value="InterPro"/>
</dbReference>
<dbReference type="InterPro" id="IPR001750">
    <property type="entry name" value="ND/Mrp_TM"/>
</dbReference>
<dbReference type="InParanoid" id="D1C3F3"/>
<dbReference type="InterPro" id="IPR003918">
    <property type="entry name" value="NADH_UbQ_OxRdtase"/>
</dbReference>
<evidence type="ECO:0000256" key="1">
    <source>
        <dbReference type="ARBA" id="ARBA00004651"/>
    </source>
</evidence>
<evidence type="ECO:0000256" key="6">
    <source>
        <dbReference type="ARBA" id="ARBA00023136"/>
    </source>
</evidence>
<dbReference type="RefSeq" id="WP_012871817.1">
    <property type="nucleotide sequence ID" value="NC_013523.1"/>
</dbReference>
<feature type="transmembrane region" description="Helical" evidence="8">
    <location>
        <begin position="263"/>
        <end position="282"/>
    </location>
</feature>
<dbReference type="GO" id="GO:0005886">
    <property type="term" value="C:plasma membrane"/>
    <property type="evidence" value="ECO:0007669"/>
    <property type="project" value="UniProtKB-SubCell"/>
</dbReference>
<dbReference type="PANTHER" id="PTHR42703">
    <property type="entry name" value="NADH DEHYDROGENASE"/>
    <property type="match status" value="1"/>
</dbReference>
<reference evidence="11" key="1">
    <citation type="submission" date="2009-11" db="EMBL/GenBank/DDBJ databases">
        <title>The complete chromosome 1 of Sphaerobacter thermophilus DSM 20745.</title>
        <authorList>
            <person name="Lucas S."/>
            <person name="Copeland A."/>
            <person name="Lapidus A."/>
            <person name="Glavina del Rio T."/>
            <person name="Dalin E."/>
            <person name="Tice H."/>
            <person name="Bruce D."/>
            <person name="Goodwin L."/>
            <person name="Pitluck S."/>
            <person name="Kyrpides N."/>
            <person name="Mavromatis K."/>
            <person name="Ivanova N."/>
            <person name="Mikhailova N."/>
            <person name="LaButti K.M."/>
            <person name="Clum A."/>
            <person name="Sun H.I."/>
            <person name="Brettin T."/>
            <person name="Detter J.C."/>
            <person name="Han C."/>
            <person name="Larimer F."/>
            <person name="Land M."/>
            <person name="Hauser L."/>
            <person name="Markowitz V."/>
            <person name="Cheng J.F."/>
            <person name="Hugenholtz P."/>
            <person name="Woyke T."/>
            <person name="Wu D."/>
            <person name="Steenblock K."/>
            <person name="Schneider S."/>
            <person name="Pukall R."/>
            <person name="Goeker M."/>
            <person name="Klenk H.P."/>
            <person name="Eisen J.A."/>
        </authorList>
    </citation>
    <scope>NUCLEOTIDE SEQUENCE [LARGE SCALE GENOMIC DNA]</scope>
    <source>
        <strain evidence="11">ATCC 49802 / DSM 20745 / S 6022</strain>
    </source>
</reference>
<dbReference type="InterPro" id="IPR050586">
    <property type="entry name" value="CPA3_Na-H_Antiporter_D"/>
</dbReference>
<feature type="transmembrane region" description="Helical" evidence="8">
    <location>
        <begin position="102"/>
        <end position="120"/>
    </location>
</feature>
<feature type="transmembrane region" description="Helical" evidence="8">
    <location>
        <begin position="302"/>
        <end position="326"/>
    </location>
</feature>
<dbReference type="GO" id="GO:0008137">
    <property type="term" value="F:NADH dehydrogenase (ubiquinone) activity"/>
    <property type="evidence" value="ECO:0007669"/>
    <property type="project" value="InterPro"/>
</dbReference>
<dbReference type="KEGG" id="sti:Sthe_1335"/>
<dbReference type="PRINTS" id="PR01437">
    <property type="entry name" value="NUOXDRDTASE4"/>
</dbReference>
<evidence type="ECO:0000259" key="9">
    <source>
        <dbReference type="Pfam" id="PF00361"/>
    </source>
</evidence>
<dbReference type="HOGENOM" id="CLU_007100_9_2_0"/>
<organism evidence="10 11">
    <name type="scientific">Sphaerobacter thermophilus (strain ATCC 49802 / DSM 20745 / KCCM 41009 / NCIMB 13125 / S 6022)</name>
    <dbReference type="NCBI Taxonomy" id="479434"/>
    <lineage>
        <taxon>Bacteria</taxon>
        <taxon>Pseudomonadati</taxon>
        <taxon>Thermomicrobiota</taxon>
        <taxon>Thermomicrobia</taxon>
        <taxon>Sphaerobacterales</taxon>
        <taxon>Sphaerobacterineae</taxon>
        <taxon>Sphaerobacteraceae</taxon>
        <taxon>Sphaerobacter</taxon>
    </lineage>
</organism>
<gene>
    <name evidence="10" type="ordered locus">Sthe_1335</name>
</gene>
<dbReference type="GO" id="GO:0016491">
    <property type="term" value="F:oxidoreductase activity"/>
    <property type="evidence" value="ECO:0007669"/>
    <property type="project" value="UniProtKB-KW"/>
</dbReference>
<feature type="transmembrane region" description="Helical" evidence="8">
    <location>
        <begin position="380"/>
        <end position="398"/>
    </location>
</feature>
<dbReference type="EMBL" id="CP001823">
    <property type="protein sequence ID" value="ACZ38770.1"/>
    <property type="molecule type" value="Genomic_DNA"/>
</dbReference>
<feature type="transmembrane region" description="Helical" evidence="8">
    <location>
        <begin position="127"/>
        <end position="147"/>
    </location>
</feature>
<feature type="transmembrane region" description="Helical" evidence="8">
    <location>
        <begin position="74"/>
        <end position="96"/>
    </location>
</feature>
<keyword evidence="11" id="KW-1185">Reference proteome</keyword>
<feature type="transmembrane region" description="Helical" evidence="8">
    <location>
        <begin position="231"/>
        <end position="251"/>
    </location>
</feature>
<dbReference type="FunCoup" id="D1C3F3">
    <property type="interactions" value="151"/>
</dbReference>
<dbReference type="Proteomes" id="UP000002027">
    <property type="component" value="Chromosome 1"/>
</dbReference>
<evidence type="ECO:0000313" key="10">
    <source>
        <dbReference type="EMBL" id="ACZ38770.1"/>
    </source>
</evidence>
<protein>
    <submittedName>
        <fullName evidence="10">NADH dehydrogenase (Quinone)</fullName>
        <ecNumber evidence="10">1.6.99.5</ecNumber>
    </submittedName>
</protein>
<proteinExistence type="inferred from homology"/>
<keyword evidence="10" id="KW-0560">Oxidoreductase</keyword>
<comment type="subcellular location">
    <subcellularLocation>
        <location evidence="1">Cell membrane</location>
        <topology evidence="1">Multi-pass membrane protein</topology>
    </subcellularLocation>
    <subcellularLocation>
        <location evidence="7">Membrane</location>
        <topology evidence="7">Multi-pass membrane protein</topology>
    </subcellularLocation>
</comment>
<evidence type="ECO:0000256" key="7">
    <source>
        <dbReference type="RuleBase" id="RU000320"/>
    </source>
</evidence>
<feature type="domain" description="NADH:quinone oxidoreductase/Mrp antiporter transmembrane" evidence="9">
    <location>
        <begin position="347"/>
        <end position="393"/>
    </location>
</feature>
<feature type="transmembrane region" description="Helical" evidence="8">
    <location>
        <begin position="418"/>
        <end position="437"/>
    </location>
</feature>
<comment type="similarity">
    <text evidence="2">Belongs to the CPA3 antiporters (TC 2.A.63) subunit D family.</text>
</comment>
<dbReference type="Pfam" id="PF00361">
    <property type="entry name" value="Proton_antipo_M"/>
    <property type="match status" value="2"/>
</dbReference>
<evidence type="ECO:0000256" key="4">
    <source>
        <dbReference type="ARBA" id="ARBA00022692"/>
    </source>
</evidence>
<feature type="transmembrane region" description="Helical" evidence="8">
    <location>
        <begin position="26"/>
        <end position="47"/>
    </location>
</feature>
<evidence type="ECO:0000256" key="3">
    <source>
        <dbReference type="ARBA" id="ARBA00022475"/>
    </source>
</evidence>
<dbReference type="PANTHER" id="PTHR42703:SF1">
    <property type="entry name" value="NA(+)_H(+) ANTIPORTER SUBUNIT D1"/>
    <property type="match status" value="1"/>
</dbReference>
<evidence type="ECO:0000256" key="5">
    <source>
        <dbReference type="ARBA" id="ARBA00022989"/>
    </source>
</evidence>
<feature type="transmembrane region" description="Helical" evidence="8">
    <location>
        <begin position="333"/>
        <end position="360"/>
    </location>
</feature>
<feature type="domain" description="NADH:quinone oxidoreductase/Mrp antiporter transmembrane" evidence="9">
    <location>
        <begin position="123"/>
        <end position="339"/>
    </location>
</feature>
<evidence type="ECO:0000256" key="2">
    <source>
        <dbReference type="ARBA" id="ARBA00005346"/>
    </source>
</evidence>
<keyword evidence="4 7" id="KW-0812">Transmembrane</keyword>
<keyword evidence="3" id="KW-1003">Cell membrane</keyword>
<dbReference type="STRING" id="479434.Sthe_1335"/>
<dbReference type="EC" id="1.6.99.5" evidence="10"/>
<evidence type="ECO:0000256" key="8">
    <source>
        <dbReference type="SAM" id="Phobius"/>
    </source>
</evidence>
<sequence>MLLLLPLAITWFGAVALAPFDGRRRAVGAVAVGVMVAAFIALVRLGIEVWTSGPVEMVAGDWPAGIGIRLRADALGIAFSLISLGVLLAALAYEVLGGVHERSLPSLVLFMSTGLTGVFLTADIFNFYVFFEIAMISSFVLATYGAQVGHLRAALTFMVVNLLGSVVFLAGVASLYHVTGTLDMMGVADRVDGAPAGSVLLIAVLIFVAFGLKLGLFPFHSWVPLVYRDTWPAVAAMLSAALANIGSYGLLRFGAGLMPRELSLTAGGLIVIGSLSIIYGAVQAISPRTASEVIAWSSIGQVGYILVALGVGGPVGLAAAVLYSIINSLNKLVLFLAVGLRGWLVGAAFALAAFSVAGVPPSAGFFGKVAIFRAGADADSTALLALVFVGGALSLIYLFRIYQRDYWARNHATPPSPLGARVLVLALACGIVFIGLWPEPLLALSASAAAALTGGGS</sequence>
<reference evidence="10 11" key="2">
    <citation type="journal article" date="2010" name="Stand. Genomic Sci.">
        <title>Complete genome sequence of Desulfohalobium retbaense type strain (HR(100)).</title>
        <authorList>
            <person name="Spring S."/>
            <person name="Nolan M."/>
            <person name="Lapidus A."/>
            <person name="Glavina Del Rio T."/>
            <person name="Copeland A."/>
            <person name="Tice H."/>
            <person name="Cheng J.F."/>
            <person name="Lucas S."/>
            <person name="Land M."/>
            <person name="Chen F."/>
            <person name="Bruce D."/>
            <person name="Goodwin L."/>
            <person name="Pitluck S."/>
            <person name="Ivanova N."/>
            <person name="Mavromatis K."/>
            <person name="Mikhailova N."/>
            <person name="Pati A."/>
            <person name="Chen A."/>
            <person name="Palaniappan K."/>
            <person name="Hauser L."/>
            <person name="Chang Y.J."/>
            <person name="Jeffries C.D."/>
            <person name="Munk C."/>
            <person name="Kiss H."/>
            <person name="Chain P."/>
            <person name="Han C."/>
            <person name="Brettin T."/>
            <person name="Detter J.C."/>
            <person name="Schuler E."/>
            <person name="Goker M."/>
            <person name="Rohde M."/>
            <person name="Bristow J."/>
            <person name="Eisen J.A."/>
            <person name="Markowitz V."/>
            <person name="Hugenholtz P."/>
            <person name="Kyrpides N.C."/>
            <person name="Klenk H.P."/>
        </authorList>
    </citation>
    <scope>NUCLEOTIDE SEQUENCE [LARGE SCALE GENOMIC DNA]</scope>
    <source>
        <strain evidence="11">ATCC 49802 / DSM 20745 / S 6022</strain>
    </source>
</reference>
<feature type="transmembrane region" description="Helical" evidence="8">
    <location>
        <begin position="199"/>
        <end position="219"/>
    </location>
</feature>